<dbReference type="CDD" id="cd00009">
    <property type="entry name" value="AAA"/>
    <property type="match status" value="1"/>
</dbReference>
<evidence type="ECO:0000259" key="1">
    <source>
        <dbReference type="SMART" id="SM00382"/>
    </source>
</evidence>
<proteinExistence type="predicted"/>
<evidence type="ECO:0000313" key="2">
    <source>
        <dbReference type="EMBL" id="MRX54808.1"/>
    </source>
</evidence>
<dbReference type="PANTHER" id="PTHR30050:SF10">
    <property type="entry name" value="PHAGE-LIKE ELEMENT PBSX PROTEIN XKDC"/>
    <property type="match status" value="1"/>
</dbReference>
<name>A0A6I2M9K7_9BACI</name>
<dbReference type="AlphaFoldDB" id="A0A6I2M9K7"/>
<dbReference type="SUPFAM" id="SSF52540">
    <property type="entry name" value="P-loop containing nucleoside triphosphate hydrolases"/>
    <property type="match status" value="1"/>
</dbReference>
<dbReference type="Pfam" id="PF01695">
    <property type="entry name" value="IstB_IS21"/>
    <property type="match status" value="1"/>
</dbReference>
<dbReference type="GO" id="GO:0005524">
    <property type="term" value="F:ATP binding"/>
    <property type="evidence" value="ECO:0007669"/>
    <property type="project" value="InterPro"/>
</dbReference>
<dbReference type="Proteomes" id="UP000441585">
    <property type="component" value="Unassembled WGS sequence"/>
</dbReference>
<keyword evidence="3" id="KW-1185">Reference proteome</keyword>
<dbReference type="NCBIfam" id="NF005378">
    <property type="entry name" value="PRK06921.1"/>
    <property type="match status" value="1"/>
</dbReference>
<protein>
    <submittedName>
        <fullName evidence="2">AAA family ATPase</fullName>
    </submittedName>
</protein>
<dbReference type="GO" id="GO:0006260">
    <property type="term" value="P:DNA replication"/>
    <property type="evidence" value="ECO:0007669"/>
    <property type="project" value="TreeGrafter"/>
</dbReference>
<dbReference type="InterPro" id="IPR027417">
    <property type="entry name" value="P-loop_NTPase"/>
</dbReference>
<feature type="domain" description="AAA+ ATPase" evidence="1">
    <location>
        <begin position="154"/>
        <end position="273"/>
    </location>
</feature>
<dbReference type="PANTHER" id="PTHR30050">
    <property type="entry name" value="CHROMOSOMAL REPLICATION INITIATOR PROTEIN DNAA"/>
    <property type="match status" value="1"/>
</dbReference>
<accession>A0A6I2M9K7</accession>
<organism evidence="2 3">
    <name type="scientific">Metabacillus idriensis</name>
    <dbReference type="NCBI Taxonomy" id="324768"/>
    <lineage>
        <taxon>Bacteria</taxon>
        <taxon>Bacillati</taxon>
        <taxon>Bacillota</taxon>
        <taxon>Bacilli</taxon>
        <taxon>Bacillales</taxon>
        <taxon>Bacillaceae</taxon>
        <taxon>Metabacillus</taxon>
    </lineage>
</organism>
<gene>
    <name evidence="2" type="ORF">GJU41_12570</name>
</gene>
<dbReference type="SMART" id="SM00382">
    <property type="entry name" value="AAA"/>
    <property type="match status" value="1"/>
</dbReference>
<dbReference type="FunFam" id="3.40.50.300:FF:002497">
    <property type="entry name" value="DNA replication protein"/>
    <property type="match status" value="1"/>
</dbReference>
<reference evidence="2 3" key="1">
    <citation type="submission" date="2019-11" db="EMBL/GenBank/DDBJ databases">
        <title>Bacillus idriensis genome.</title>
        <authorList>
            <person name="Konopka E.N."/>
            <person name="Newman J.D."/>
        </authorList>
    </citation>
    <scope>NUCLEOTIDE SEQUENCE [LARGE SCALE GENOMIC DNA]</scope>
    <source>
        <strain evidence="2 3">DSM 19097</strain>
    </source>
</reference>
<dbReference type="RefSeq" id="WP_154318894.1">
    <property type="nucleotide sequence ID" value="NZ_CAJGAA010000002.1"/>
</dbReference>
<dbReference type="InterPro" id="IPR003593">
    <property type="entry name" value="AAA+_ATPase"/>
</dbReference>
<evidence type="ECO:0000313" key="3">
    <source>
        <dbReference type="Proteomes" id="UP000441585"/>
    </source>
</evidence>
<dbReference type="EMBL" id="WKKF01000002">
    <property type="protein sequence ID" value="MRX54808.1"/>
    <property type="molecule type" value="Genomic_DNA"/>
</dbReference>
<sequence length="305" mass="35228">MQSLHEKQKTQLPEDKSAGLEETKRFNCVKCKDLKLILYRVHKDTAWIEEKVVVNGEEQYISVPENMVLEDDLLTGKICTPDKAWEWKDSYSKQCDCINQVRIRNLLKASEITDAFKKLGFRSFVVDDKPQVIVDAYQCALNYFKEFAEIRKERCNSISLLGQPGSGKTHLLTAIANNLISKGISVLYFPYVEGFNDLKDDFSKLEEKLERMKKVDVLFVDDLFKPAKGVPRATEWTVEQIYAVINYRYLNHMPILISSELTVDELVDVDEALGTRIYQMCKEFTVVIKGDRKQLNHRLEGLENV</sequence>
<dbReference type="Gene3D" id="3.40.50.300">
    <property type="entry name" value="P-loop containing nucleotide triphosphate hydrolases"/>
    <property type="match status" value="1"/>
</dbReference>
<comment type="caution">
    <text evidence="2">The sequence shown here is derived from an EMBL/GenBank/DDBJ whole genome shotgun (WGS) entry which is preliminary data.</text>
</comment>
<dbReference type="InterPro" id="IPR002611">
    <property type="entry name" value="IstB_ATP-bd"/>
</dbReference>